<gene>
    <name evidence="1" type="ORF">NDU88_000166</name>
</gene>
<proteinExistence type="predicted"/>
<keyword evidence="2" id="KW-1185">Reference proteome</keyword>
<accession>A0AAV7S4G0</accession>
<dbReference type="EMBL" id="JANPWB010000008">
    <property type="protein sequence ID" value="KAJ1159661.1"/>
    <property type="molecule type" value="Genomic_DNA"/>
</dbReference>
<evidence type="ECO:0000313" key="2">
    <source>
        <dbReference type="Proteomes" id="UP001066276"/>
    </source>
</evidence>
<protein>
    <submittedName>
        <fullName evidence="1">Uncharacterized protein</fullName>
    </submittedName>
</protein>
<dbReference type="AlphaFoldDB" id="A0AAV7S4G0"/>
<sequence length="169" mass="20038">MPFLLNQSRGEEYEDKKKKRLTFDLLRVKYRLCAITLYCTVRYPFGYIVEHSLQRADKYLNDCATRLHKLVTYCESDKFDNEDAICLRIIEECHSSGFCMKILKEIYTLDKILTMARSEVRATSHAIRMETRRVRMMEQAHRMAVATTNKKSYHFHRRRSMDGHATDVA</sequence>
<organism evidence="1 2">
    <name type="scientific">Pleurodeles waltl</name>
    <name type="common">Iberian ribbed newt</name>
    <dbReference type="NCBI Taxonomy" id="8319"/>
    <lineage>
        <taxon>Eukaryota</taxon>
        <taxon>Metazoa</taxon>
        <taxon>Chordata</taxon>
        <taxon>Craniata</taxon>
        <taxon>Vertebrata</taxon>
        <taxon>Euteleostomi</taxon>
        <taxon>Amphibia</taxon>
        <taxon>Batrachia</taxon>
        <taxon>Caudata</taxon>
        <taxon>Salamandroidea</taxon>
        <taxon>Salamandridae</taxon>
        <taxon>Pleurodelinae</taxon>
        <taxon>Pleurodeles</taxon>
    </lineage>
</organism>
<evidence type="ECO:0000313" key="1">
    <source>
        <dbReference type="EMBL" id="KAJ1159661.1"/>
    </source>
</evidence>
<reference evidence="1" key="1">
    <citation type="journal article" date="2022" name="bioRxiv">
        <title>Sequencing and chromosome-scale assembly of the giantPleurodeles waltlgenome.</title>
        <authorList>
            <person name="Brown T."/>
            <person name="Elewa A."/>
            <person name="Iarovenko S."/>
            <person name="Subramanian E."/>
            <person name="Araus A.J."/>
            <person name="Petzold A."/>
            <person name="Susuki M."/>
            <person name="Suzuki K.-i.T."/>
            <person name="Hayashi T."/>
            <person name="Toyoda A."/>
            <person name="Oliveira C."/>
            <person name="Osipova E."/>
            <person name="Leigh N.D."/>
            <person name="Simon A."/>
            <person name="Yun M.H."/>
        </authorList>
    </citation>
    <scope>NUCLEOTIDE SEQUENCE</scope>
    <source>
        <strain evidence="1">20211129_DDA</strain>
        <tissue evidence="1">Liver</tissue>
    </source>
</reference>
<dbReference type="Proteomes" id="UP001066276">
    <property type="component" value="Chromosome 4_2"/>
</dbReference>
<comment type="caution">
    <text evidence="1">The sequence shown here is derived from an EMBL/GenBank/DDBJ whole genome shotgun (WGS) entry which is preliminary data.</text>
</comment>
<name>A0AAV7S4G0_PLEWA</name>